<reference evidence="2" key="1">
    <citation type="submission" date="2020-03" db="EMBL/GenBank/DDBJ databases">
        <title>Draft sequencing of Calidifontibacter sp. DB0510.</title>
        <authorList>
            <person name="Kim D.-U."/>
        </authorList>
    </citation>
    <scope>NUCLEOTIDE SEQUENCE</scope>
    <source>
        <strain evidence="2">DB0510</strain>
    </source>
</reference>
<dbReference type="AlphaFoldDB" id="A0A967B7S3"/>
<feature type="compositionally biased region" description="Basic and acidic residues" evidence="1">
    <location>
        <begin position="57"/>
        <end position="71"/>
    </location>
</feature>
<protein>
    <recommendedName>
        <fullName evidence="4">DUF1697 domain-containing protein</fullName>
    </recommendedName>
</protein>
<evidence type="ECO:0000256" key="1">
    <source>
        <dbReference type="SAM" id="MobiDB-lite"/>
    </source>
</evidence>
<comment type="caution">
    <text evidence="2">The sequence shown here is derived from an EMBL/GenBank/DDBJ whole genome shotgun (WGS) entry which is preliminary data.</text>
</comment>
<evidence type="ECO:0000313" key="2">
    <source>
        <dbReference type="EMBL" id="NHN57147.1"/>
    </source>
</evidence>
<proteinExistence type="predicted"/>
<name>A0A967B7S3_9MICO</name>
<accession>A0A967B7S3</accession>
<dbReference type="EMBL" id="JAAOIV010000013">
    <property type="protein sequence ID" value="NHN57147.1"/>
    <property type="molecule type" value="Genomic_DNA"/>
</dbReference>
<dbReference type="RefSeq" id="WP_166198138.1">
    <property type="nucleotide sequence ID" value="NZ_JAAOIV010000013.1"/>
</dbReference>
<keyword evidence="3" id="KW-1185">Reference proteome</keyword>
<organism evidence="2 3">
    <name type="scientific">Metallococcus carri</name>
    <dbReference type="NCBI Taxonomy" id="1656884"/>
    <lineage>
        <taxon>Bacteria</taxon>
        <taxon>Bacillati</taxon>
        <taxon>Actinomycetota</taxon>
        <taxon>Actinomycetes</taxon>
        <taxon>Micrococcales</taxon>
        <taxon>Dermacoccaceae</taxon>
        <taxon>Metallococcus</taxon>
    </lineage>
</organism>
<gene>
    <name evidence="2" type="ORF">G9U51_15355</name>
</gene>
<dbReference type="SUPFAM" id="SSF160379">
    <property type="entry name" value="SP0830-like"/>
    <property type="match status" value="1"/>
</dbReference>
<evidence type="ECO:0000313" key="3">
    <source>
        <dbReference type="Proteomes" id="UP000744769"/>
    </source>
</evidence>
<dbReference type="Proteomes" id="UP000744769">
    <property type="component" value="Unassembled WGS sequence"/>
</dbReference>
<feature type="region of interest" description="Disordered" evidence="1">
    <location>
        <begin position="53"/>
        <end position="75"/>
    </location>
</feature>
<evidence type="ECO:0008006" key="4">
    <source>
        <dbReference type="Google" id="ProtNLM"/>
    </source>
</evidence>
<sequence>MPAAVAFFRNLNLGHPGSPDRLGLEAAFARAGADGIRSFQTNGTVAFEARAPKTVAARHDQRRSDPPDRDCTSGTARHVWRRMPCQI</sequence>